<keyword evidence="2" id="KW-1185">Reference proteome</keyword>
<dbReference type="STRING" id="694429.Pyrfu_0814"/>
<dbReference type="AlphaFoldDB" id="G0EDR4"/>
<proteinExistence type="predicted"/>
<dbReference type="Gene3D" id="3.20.20.140">
    <property type="entry name" value="Metal-dependent hydrolases"/>
    <property type="match status" value="1"/>
</dbReference>
<evidence type="ECO:0000313" key="2">
    <source>
        <dbReference type="Proteomes" id="UP000001037"/>
    </source>
</evidence>
<dbReference type="KEGG" id="pfm:Pyrfu_0814"/>
<dbReference type="eggNOG" id="arCOG00695">
    <property type="taxonomic scope" value="Archaea"/>
</dbReference>
<name>G0EDR4_PYRF1</name>
<protein>
    <recommendedName>
        <fullName evidence="3">Amidohydrolase</fullName>
    </recommendedName>
</protein>
<dbReference type="InParanoid" id="G0EDR4"/>
<evidence type="ECO:0000313" key="1">
    <source>
        <dbReference type="EMBL" id="AEM38683.1"/>
    </source>
</evidence>
<gene>
    <name evidence="1" type="ordered locus">Pyrfu_0814</name>
</gene>
<dbReference type="SUPFAM" id="SSF51556">
    <property type="entry name" value="Metallo-dependent hydrolases"/>
    <property type="match status" value="1"/>
</dbReference>
<organism evidence="1 2">
    <name type="scientific">Pyrolobus fumarii (strain DSM 11204 / 1A)</name>
    <dbReference type="NCBI Taxonomy" id="694429"/>
    <lineage>
        <taxon>Archaea</taxon>
        <taxon>Thermoproteota</taxon>
        <taxon>Thermoprotei</taxon>
        <taxon>Desulfurococcales</taxon>
        <taxon>Pyrodictiaceae</taxon>
        <taxon>Pyrolobus</taxon>
    </lineage>
</organism>
<sequence>MLRGIEVRYMRRILLRNCAGVVEAFEPWVYRRGPLDVLIEEGRLTIGDNSHADVVIDCKGELVALPCFFDAFHAPRVRNGDWLDEILADPASDYNPTHVASELARRGYCGAILYSLEGGGEYNGVKLVTPSRIVTPDARVIGDDRDGMVVAAVALTRRSVYTWRSRFGAFPVEWLERNNLLKGVVVGSWIASWEVEAVKRNESIIAVLPFAQAFFRGGLPPRPAYMDVMALGTGGLTADAWSNLIAFGAMMEAAYWSSIPLEKLFSVALRASKLIIGREVKLVNGSEAFLQLVELNEQLEDIRPMSLLTARPRVIATIAGGSIAYVDTRWL</sequence>
<dbReference type="Proteomes" id="UP000001037">
    <property type="component" value="Chromosome"/>
</dbReference>
<dbReference type="EMBL" id="CP002838">
    <property type="protein sequence ID" value="AEM38683.1"/>
    <property type="molecule type" value="Genomic_DNA"/>
</dbReference>
<accession>G0EDR4</accession>
<dbReference type="HOGENOM" id="CLU_838418_0_0_2"/>
<reference evidence="1 2" key="1">
    <citation type="journal article" date="2011" name="Stand. Genomic Sci.">
        <title>Complete genome sequence of the hyperthermophilic chemolithoautotroph Pyrolobus fumarii type strain (1A).</title>
        <authorList>
            <person name="Anderson I."/>
            <person name="Goker M."/>
            <person name="Nolan M."/>
            <person name="Lucas S."/>
            <person name="Hammon N."/>
            <person name="Deshpande S."/>
            <person name="Cheng J.F."/>
            <person name="Tapia R."/>
            <person name="Han C."/>
            <person name="Goodwin L."/>
            <person name="Pitluck S."/>
            <person name="Huntemann M."/>
            <person name="Liolios K."/>
            <person name="Ivanova N."/>
            <person name="Pagani I."/>
            <person name="Mavromatis K."/>
            <person name="Ovchinikova G."/>
            <person name="Pati A."/>
            <person name="Chen A."/>
            <person name="Palaniappan K."/>
            <person name="Land M."/>
            <person name="Hauser L."/>
            <person name="Brambilla E.M."/>
            <person name="Huber H."/>
            <person name="Yasawong M."/>
            <person name="Rohde M."/>
            <person name="Spring S."/>
            <person name="Abt B."/>
            <person name="Sikorski J."/>
            <person name="Wirth R."/>
            <person name="Detter J.C."/>
            <person name="Woyke T."/>
            <person name="Bristow J."/>
            <person name="Eisen J.A."/>
            <person name="Markowitz V."/>
            <person name="Hugenholtz P."/>
            <person name="Kyrpides N.C."/>
            <person name="Klenk H.P."/>
            <person name="Lapidus A."/>
        </authorList>
    </citation>
    <scope>NUCLEOTIDE SEQUENCE [LARGE SCALE GENOMIC DNA]</scope>
    <source>
        <strain evidence="2">DSM 11204 / 1A</strain>
    </source>
</reference>
<evidence type="ECO:0008006" key="3">
    <source>
        <dbReference type="Google" id="ProtNLM"/>
    </source>
</evidence>
<dbReference type="InterPro" id="IPR032466">
    <property type="entry name" value="Metal_Hydrolase"/>
</dbReference>